<proteinExistence type="predicted"/>
<sequence length="74" mass="8840">MKNKIVETLWYGFLAGLCLNILFLSRQESVEVKGTYTITVLTLDEYIFKILRYSIWFALIIGVIYFLYCKFRKQ</sequence>
<reference evidence="1 2" key="1">
    <citation type="submission" date="2018-11" db="EMBL/GenBank/DDBJ databases">
        <title>Phylogenetic determinants of toxin gene distribution in genomes of Brevibacillus laterosporus.</title>
        <authorList>
            <person name="Glare T.R."/>
            <person name="Durrant A."/>
            <person name="Berry C."/>
            <person name="Palma L."/>
            <person name="Ormskirk M."/>
            <person name="Cox M.O."/>
        </authorList>
    </citation>
    <scope>NUCLEOTIDE SEQUENCE [LARGE SCALE GENOMIC DNA]</scope>
    <source>
        <strain evidence="1 2">1821L</strain>
    </source>
</reference>
<dbReference type="AlphaFoldDB" id="A0A502H0L0"/>
<protein>
    <submittedName>
        <fullName evidence="1">Uncharacterized protein</fullName>
    </submittedName>
</protein>
<dbReference type="EMBL" id="CP033464">
    <property type="protein sequence ID" value="QDX94201.1"/>
    <property type="molecule type" value="Genomic_DNA"/>
</dbReference>
<organism evidence="1 2">
    <name type="scientific">Brevibacillus laterosporus</name>
    <name type="common">Bacillus laterosporus</name>
    <dbReference type="NCBI Taxonomy" id="1465"/>
    <lineage>
        <taxon>Bacteria</taxon>
        <taxon>Bacillati</taxon>
        <taxon>Bacillota</taxon>
        <taxon>Bacilli</taxon>
        <taxon>Bacillales</taxon>
        <taxon>Paenibacillaceae</taxon>
        <taxon>Brevibacillus</taxon>
    </lineage>
</organism>
<accession>A0A502H0L0</accession>
<evidence type="ECO:0000313" key="2">
    <source>
        <dbReference type="Proteomes" id="UP000319432"/>
    </source>
</evidence>
<name>A0A502H0L0_BRELA</name>
<keyword evidence="2" id="KW-1185">Reference proteome</keyword>
<gene>
    <name evidence="1" type="ORF">EEL30_19065</name>
</gene>
<evidence type="ECO:0000313" key="1">
    <source>
        <dbReference type="EMBL" id="QDX94201.1"/>
    </source>
</evidence>
<dbReference type="Proteomes" id="UP000319432">
    <property type="component" value="Chromosome"/>
</dbReference>